<dbReference type="GO" id="GO:0005773">
    <property type="term" value="C:vacuole"/>
    <property type="evidence" value="ECO:0007669"/>
    <property type="project" value="GOC"/>
</dbReference>
<comment type="catalytic activity">
    <reaction evidence="8">
        <text>L-seryl-[protein] + ATP = O-phospho-L-seryl-[protein] + ADP + H(+)</text>
        <dbReference type="Rhea" id="RHEA:17989"/>
        <dbReference type="Rhea" id="RHEA-COMP:9863"/>
        <dbReference type="Rhea" id="RHEA-COMP:11604"/>
        <dbReference type="ChEBI" id="CHEBI:15378"/>
        <dbReference type="ChEBI" id="CHEBI:29999"/>
        <dbReference type="ChEBI" id="CHEBI:30616"/>
        <dbReference type="ChEBI" id="CHEBI:83421"/>
        <dbReference type="ChEBI" id="CHEBI:456216"/>
        <dbReference type="EC" id="2.7.11.1"/>
    </reaction>
</comment>
<dbReference type="InterPro" id="IPR011009">
    <property type="entry name" value="Kinase-like_dom_sf"/>
</dbReference>
<dbReference type="Gene3D" id="1.10.510.10">
    <property type="entry name" value="Transferase(Phosphotransferase) domain 1"/>
    <property type="match status" value="2"/>
</dbReference>
<keyword evidence="5 12" id="KW-0418">Kinase</keyword>
<comment type="similarity">
    <text evidence="10">Belongs to the protein kinase superfamily.</text>
</comment>
<keyword evidence="3 12" id="KW-0808">Transferase</keyword>
<evidence type="ECO:0000313" key="13">
    <source>
        <dbReference type="Proteomes" id="UP001214603"/>
    </source>
</evidence>
<dbReference type="PROSITE" id="PS00107">
    <property type="entry name" value="PROTEIN_KINASE_ATP"/>
    <property type="match status" value="1"/>
</dbReference>
<dbReference type="SUPFAM" id="SSF56112">
    <property type="entry name" value="Protein kinase-like (PK-like)"/>
    <property type="match status" value="1"/>
</dbReference>
<evidence type="ECO:0000256" key="1">
    <source>
        <dbReference type="ARBA" id="ARBA00012513"/>
    </source>
</evidence>
<evidence type="ECO:0000256" key="7">
    <source>
        <dbReference type="ARBA" id="ARBA00047899"/>
    </source>
</evidence>
<dbReference type="GO" id="GO:0005524">
    <property type="term" value="F:ATP binding"/>
    <property type="evidence" value="ECO:0007669"/>
    <property type="project" value="UniProtKB-UniRule"/>
</dbReference>
<evidence type="ECO:0000256" key="6">
    <source>
        <dbReference type="ARBA" id="ARBA00022840"/>
    </source>
</evidence>
<dbReference type="InterPro" id="IPR008271">
    <property type="entry name" value="Ser/Thr_kinase_AS"/>
</dbReference>
<accession>A0AAF0DXG0</accession>
<dbReference type="InterPro" id="IPR000719">
    <property type="entry name" value="Prot_kinase_dom"/>
</dbReference>
<sequence length="334" mass="36965">MEERSWMEHVGRAAESLLDTVYALLSSLPCGAGSTQVLLNGHAYDVVKLLGEGGFSLVYLVQDPTSGQQFALKKIRCQYGEASVREALAEVDAMHRFRGPNVIRAYDAAVVRDDARASVLGNVPVNDEESGQGRVVYILLPYYANGNLQDAINAHVIHATRFDEKTMLRLFLGACRGVQTMHNYAHPHVNIEQTSSKDENDSLLFDAESDAAYPPAPPMRVSDTPDPVDAAAREAYAHRDIKPANIMIADDHRTAVLMDFGSTLKAQIPIRSRKEAVAHQDLAAERSSMPYRAPELFDVKTDVVLDEKVDIWALGCTLYAMAYLHSPAARWRWP</sequence>
<name>A0AAF0DXG0_9BASI</name>
<dbReference type="Proteomes" id="UP001214603">
    <property type="component" value="Chromosome 1"/>
</dbReference>
<evidence type="ECO:0000256" key="8">
    <source>
        <dbReference type="ARBA" id="ARBA00048679"/>
    </source>
</evidence>
<dbReference type="SMART" id="SM00220">
    <property type="entry name" value="S_TKc"/>
    <property type="match status" value="1"/>
</dbReference>
<organism evidence="12 13">
    <name type="scientific">Malassezia obtusa</name>
    <dbReference type="NCBI Taxonomy" id="76774"/>
    <lineage>
        <taxon>Eukaryota</taxon>
        <taxon>Fungi</taxon>
        <taxon>Dikarya</taxon>
        <taxon>Basidiomycota</taxon>
        <taxon>Ustilaginomycotina</taxon>
        <taxon>Malasseziomycetes</taxon>
        <taxon>Malasseziales</taxon>
        <taxon>Malasseziaceae</taxon>
        <taxon>Malassezia</taxon>
    </lineage>
</organism>
<evidence type="ECO:0000256" key="3">
    <source>
        <dbReference type="ARBA" id="ARBA00022679"/>
    </source>
</evidence>
<dbReference type="InterPro" id="IPR017441">
    <property type="entry name" value="Protein_kinase_ATP_BS"/>
</dbReference>
<dbReference type="PANTHER" id="PTHR45998:SF2">
    <property type="entry name" value="SERINE_THREONINE-PROTEIN KINASE 16"/>
    <property type="match status" value="1"/>
</dbReference>
<protein>
    <recommendedName>
        <fullName evidence="1">non-specific serine/threonine protein kinase</fullName>
        <ecNumber evidence="1">2.7.11.1</ecNumber>
    </recommendedName>
</protein>
<evidence type="ECO:0000256" key="10">
    <source>
        <dbReference type="RuleBase" id="RU000304"/>
    </source>
</evidence>
<dbReference type="GO" id="GO:0004674">
    <property type="term" value="F:protein serine/threonine kinase activity"/>
    <property type="evidence" value="ECO:0007669"/>
    <property type="project" value="UniProtKB-KW"/>
</dbReference>
<evidence type="ECO:0000256" key="2">
    <source>
        <dbReference type="ARBA" id="ARBA00022527"/>
    </source>
</evidence>
<dbReference type="AlphaFoldDB" id="A0AAF0DXG0"/>
<dbReference type="PROSITE" id="PS00108">
    <property type="entry name" value="PROTEIN_KINASE_ST"/>
    <property type="match status" value="1"/>
</dbReference>
<evidence type="ECO:0000256" key="9">
    <source>
        <dbReference type="PROSITE-ProRule" id="PRU10141"/>
    </source>
</evidence>
<keyword evidence="13" id="KW-1185">Reference proteome</keyword>
<reference evidence="12" key="1">
    <citation type="submission" date="2023-03" db="EMBL/GenBank/DDBJ databases">
        <title>Mating type loci evolution in Malassezia.</title>
        <authorList>
            <person name="Coelho M.A."/>
        </authorList>
    </citation>
    <scope>NUCLEOTIDE SEQUENCE</scope>
    <source>
        <strain evidence="12">CBS 7876</strain>
    </source>
</reference>
<dbReference type="GO" id="GO:0032889">
    <property type="term" value="P:regulation of vacuole fusion, non-autophagic"/>
    <property type="evidence" value="ECO:0007669"/>
    <property type="project" value="TreeGrafter"/>
</dbReference>
<feature type="binding site" evidence="9">
    <location>
        <position position="73"/>
    </location>
    <ligand>
        <name>ATP</name>
        <dbReference type="ChEBI" id="CHEBI:30616"/>
    </ligand>
</feature>
<keyword evidence="4 9" id="KW-0547">Nucleotide-binding</keyword>
<keyword evidence="6 9" id="KW-0067">ATP-binding</keyword>
<evidence type="ECO:0000256" key="4">
    <source>
        <dbReference type="ARBA" id="ARBA00022741"/>
    </source>
</evidence>
<feature type="domain" description="Protein kinase" evidence="11">
    <location>
        <begin position="44"/>
        <end position="334"/>
    </location>
</feature>
<evidence type="ECO:0000256" key="5">
    <source>
        <dbReference type="ARBA" id="ARBA00022777"/>
    </source>
</evidence>
<dbReference type="InterPro" id="IPR052239">
    <property type="entry name" value="Ser/Thr-specific_kinases"/>
</dbReference>
<keyword evidence="2 10" id="KW-0723">Serine/threonine-protein kinase</keyword>
<dbReference type="GO" id="GO:0006624">
    <property type="term" value="P:vacuolar protein processing"/>
    <property type="evidence" value="ECO:0007669"/>
    <property type="project" value="TreeGrafter"/>
</dbReference>
<proteinExistence type="inferred from homology"/>
<dbReference type="EMBL" id="CP119934">
    <property type="protein sequence ID" value="WFD01981.1"/>
    <property type="molecule type" value="Genomic_DNA"/>
</dbReference>
<dbReference type="Pfam" id="PF00069">
    <property type="entry name" value="Pkinase"/>
    <property type="match status" value="2"/>
</dbReference>
<dbReference type="EC" id="2.7.11.1" evidence="1"/>
<gene>
    <name evidence="12" type="primary">ENV7</name>
    <name evidence="12" type="ORF">MOBT1_000664</name>
</gene>
<dbReference type="GO" id="GO:0005794">
    <property type="term" value="C:Golgi apparatus"/>
    <property type="evidence" value="ECO:0007669"/>
    <property type="project" value="TreeGrafter"/>
</dbReference>
<evidence type="ECO:0000313" key="12">
    <source>
        <dbReference type="EMBL" id="WFD01981.1"/>
    </source>
</evidence>
<dbReference type="PANTHER" id="PTHR45998">
    <property type="entry name" value="SERINE/THREONINE-PROTEIN KINASE 16"/>
    <property type="match status" value="1"/>
</dbReference>
<comment type="catalytic activity">
    <reaction evidence="7">
        <text>L-threonyl-[protein] + ATP = O-phospho-L-threonyl-[protein] + ADP + H(+)</text>
        <dbReference type="Rhea" id="RHEA:46608"/>
        <dbReference type="Rhea" id="RHEA-COMP:11060"/>
        <dbReference type="Rhea" id="RHEA-COMP:11605"/>
        <dbReference type="ChEBI" id="CHEBI:15378"/>
        <dbReference type="ChEBI" id="CHEBI:30013"/>
        <dbReference type="ChEBI" id="CHEBI:30616"/>
        <dbReference type="ChEBI" id="CHEBI:61977"/>
        <dbReference type="ChEBI" id="CHEBI:456216"/>
        <dbReference type="EC" id="2.7.11.1"/>
    </reaction>
</comment>
<evidence type="ECO:0000259" key="11">
    <source>
        <dbReference type="PROSITE" id="PS50011"/>
    </source>
</evidence>
<dbReference type="PROSITE" id="PS50011">
    <property type="entry name" value="PROTEIN_KINASE_DOM"/>
    <property type="match status" value="1"/>
</dbReference>